<comment type="caution">
    <text evidence="2">The sequence shown here is derived from an EMBL/GenBank/DDBJ whole genome shotgun (WGS) entry which is preliminary data.</text>
</comment>
<keyword evidence="1" id="KW-0472">Membrane</keyword>
<feature type="transmembrane region" description="Helical" evidence="1">
    <location>
        <begin position="94"/>
        <end position="115"/>
    </location>
</feature>
<accession>A0ABW6VBT6</accession>
<feature type="transmembrane region" description="Helical" evidence="1">
    <location>
        <begin position="135"/>
        <end position="162"/>
    </location>
</feature>
<dbReference type="Proteomes" id="UP001602119">
    <property type="component" value="Unassembled WGS sequence"/>
</dbReference>
<reference evidence="2 3" key="1">
    <citation type="submission" date="2024-10" db="EMBL/GenBank/DDBJ databases">
        <title>The Natural Products Discovery Center: Release of the First 8490 Sequenced Strains for Exploring Actinobacteria Biosynthetic Diversity.</title>
        <authorList>
            <person name="Kalkreuter E."/>
            <person name="Kautsar S.A."/>
            <person name="Yang D."/>
            <person name="Bader C.D."/>
            <person name="Teijaro C.N."/>
            <person name="Fluegel L."/>
            <person name="Davis C.M."/>
            <person name="Simpson J.R."/>
            <person name="Lauterbach L."/>
            <person name="Steele A.D."/>
            <person name="Gui C."/>
            <person name="Meng S."/>
            <person name="Li G."/>
            <person name="Viehrig K."/>
            <person name="Ye F."/>
            <person name="Su P."/>
            <person name="Kiefer A.F."/>
            <person name="Nichols A."/>
            <person name="Cepeda A.J."/>
            <person name="Yan W."/>
            <person name="Fan B."/>
            <person name="Jiang Y."/>
            <person name="Adhikari A."/>
            <person name="Zheng C.-J."/>
            <person name="Schuster L."/>
            <person name="Cowan T.M."/>
            <person name="Smanski M.J."/>
            <person name="Chevrette M.G."/>
            <person name="De Carvalho L.P.S."/>
            <person name="Shen B."/>
        </authorList>
    </citation>
    <scope>NUCLEOTIDE SEQUENCE [LARGE SCALE GENOMIC DNA]</scope>
    <source>
        <strain evidence="2 3">NPDC001281</strain>
    </source>
</reference>
<feature type="transmembrane region" description="Helical" evidence="1">
    <location>
        <begin position="29"/>
        <end position="53"/>
    </location>
</feature>
<keyword evidence="1" id="KW-1133">Transmembrane helix</keyword>
<evidence type="ECO:0000256" key="1">
    <source>
        <dbReference type="SAM" id="Phobius"/>
    </source>
</evidence>
<gene>
    <name evidence="2" type="ORF">ACFY05_28430</name>
</gene>
<dbReference type="RefSeq" id="WP_387345209.1">
    <property type="nucleotide sequence ID" value="NZ_JBIAXI010000019.1"/>
</dbReference>
<evidence type="ECO:0000313" key="2">
    <source>
        <dbReference type="EMBL" id="MFF4776795.1"/>
    </source>
</evidence>
<name>A0ABW6VBT6_MICFU</name>
<keyword evidence="3" id="KW-1185">Reference proteome</keyword>
<proteinExistence type="predicted"/>
<keyword evidence="1" id="KW-0812">Transmembrane</keyword>
<protein>
    <submittedName>
        <fullName evidence="2">Uncharacterized protein</fullName>
    </submittedName>
</protein>
<dbReference type="EMBL" id="JBIAXI010000019">
    <property type="protein sequence ID" value="MFF4776795.1"/>
    <property type="molecule type" value="Genomic_DNA"/>
</dbReference>
<feature type="transmembrane region" description="Helical" evidence="1">
    <location>
        <begin position="59"/>
        <end position="82"/>
    </location>
</feature>
<evidence type="ECO:0000313" key="3">
    <source>
        <dbReference type="Proteomes" id="UP001602119"/>
    </source>
</evidence>
<organism evidence="2 3">
    <name type="scientific">Microtetraspora fusca</name>
    <dbReference type="NCBI Taxonomy" id="1997"/>
    <lineage>
        <taxon>Bacteria</taxon>
        <taxon>Bacillati</taxon>
        <taxon>Actinomycetota</taxon>
        <taxon>Actinomycetes</taxon>
        <taxon>Streptosporangiales</taxon>
        <taxon>Streptosporangiaceae</taxon>
        <taxon>Microtetraspora</taxon>
    </lineage>
</organism>
<sequence length="165" mass="16237">MAHSTSGPGSASSARRVAIRLWALRVAQIVGAGAVGALMTACLAPLLIFGFLIGGVAGLFLASIPVGIVGTVGLLAVVALVTGGASSLASASPVGWAILVFVGGMAGWITGAVIFQGDFPGPGRAVLVYSGIPFALAAIACMGRWAIAISLLIAVAVLATLLHMS</sequence>